<comment type="caution">
    <text evidence="3">The sequence shown here is derived from an EMBL/GenBank/DDBJ whole genome shotgun (WGS) entry which is preliminary data.</text>
</comment>
<evidence type="ECO:0000313" key="3">
    <source>
        <dbReference type="EMBL" id="CAD8098953.1"/>
    </source>
</evidence>
<dbReference type="GO" id="GO:0007155">
    <property type="term" value="P:cell adhesion"/>
    <property type="evidence" value="ECO:0007669"/>
    <property type="project" value="InterPro"/>
</dbReference>
<reference evidence="3" key="1">
    <citation type="submission" date="2021-01" db="EMBL/GenBank/DDBJ databases">
        <authorList>
            <consortium name="Genoscope - CEA"/>
            <person name="William W."/>
        </authorList>
    </citation>
    <scope>NUCLEOTIDE SEQUENCE</scope>
</reference>
<evidence type="ECO:0000313" key="4">
    <source>
        <dbReference type="Proteomes" id="UP000692954"/>
    </source>
</evidence>
<dbReference type="GO" id="GO:0030246">
    <property type="term" value="F:carbohydrate binding"/>
    <property type="evidence" value="ECO:0007669"/>
    <property type="project" value="InterPro"/>
</dbReference>
<accession>A0A8S1P849</accession>
<sequence>MKQITLVVFVFLCLGLVQGQGQFESGNQIIMYASEDHILKISQNVPRELSVNVRFQKVFNNIPQVFISSQVFDCGSGSPNGFSIDVSQVTKEGFVLTGIALSPQPLYQLQVDWYAFDDQRIKVLEYEQENIQKMAEPGDQITTFQLYPNMVSQPNFGIISLIGVKHFYEPNLELKIENLSQNQVSVSARKFGNSQLLYGTSGALWAASPQEFIFDSNHPFQNRPLEAAEVISSNELPQQITQGTRNIPIVATRGYDLEKTTNLRLKYINVVLGAKLEYKFQTWWDTKFYKLYHQAAVYIPPSQNTQQNVVKSSASLNVFNIVNKVQYAHTTTSANQNTLTANKFIPNPQVTSIMKSIGPASQINNAISNVLNRRTFLSQTSNNEEDDLNILSRN</sequence>
<evidence type="ECO:0000256" key="1">
    <source>
        <dbReference type="SAM" id="SignalP"/>
    </source>
</evidence>
<proteinExistence type="predicted"/>
<feature type="chain" id="PRO_5035842899" description="H-type lectin domain-containing protein" evidence="1">
    <location>
        <begin position="20"/>
        <end position="394"/>
    </location>
</feature>
<name>A0A8S1P849_9CILI</name>
<evidence type="ECO:0000259" key="2">
    <source>
        <dbReference type="Pfam" id="PF09458"/>
    </source>
</evidence>
<feature type="domain" description="H-type lectin" evidence="2">
    <location>
        <begin position="51"/>
        <end position="116"/>
    </location>
</feature>
<keyword evidence="4" id="KW-1185">Reference proteome</keyword>
<dbReference type="AlphaFoldDB" id="A0A8S1P849"/>
<dbReference type="Pfam" id="PF09458">
    <property type="entry name" value="H_lectin"/>
    <property type="match status" value="1"/>
</dbReference>
<dbReference type="EMBL" id="CAJJDN010000071">
    <property type="protein sequence ID" value="CAD8098953.1"/>
    <property type="molecule type" value="Genomic_DNA"/>
</dbReference>
<keyword evidence="1" id="KW-0732">Signal</keyword>
<gene>
    <name evidence="3" type="ORF">PSON_ATCC_30995.1.T0710067</name>
</gene>
<organism evidence="3 4">
    <name type="scientific">Paramecium sonneborni</name>
    <dbReference type="NCBI Taxonomy" id="65129"/>
    <lineage>
        <taxon>Eukaryota</taxon>
        <taxon>Sar</taxon>
        <taxon>Alveolata</taxon>
        <taxon>Ciliophora</taxon>
        <taxon>Intramacronucleata</taxon>
        <taxon>Oligohymenophorea</taxon>
        <taxon>Peniculida</taxon>
        <taxon>Parameciidae</taxon>
        <taxon>Paramecium</taxon>
    </lineage>
</organism>
<dbReference type="InterPro" id="IPR019019">
    <property type="entry name" value="H-type_lectin_domain"/>
</dbReference>
<protein>
    <recommendedName>
        <fullName evidence="2">H-type lectin domain-containing protein</fullName>
    </recommendedName>
</protein>
<feature type="signal peptide" evidence="1">
    <location>
        <begin position="1"/>
        <end position="19"/>
    </location>
</feature>
<dbReference type="Proteomes" id="UP000692954">
    <property type="component" value="Unassembled WGS sequence"/>
</dbReference>